<proteinExistence type="predicted"/>
<evidence type="ECO:0000313" key="1">
    <source>
        <dbReference type="EMBL" id="GGJ50105.1"/>
    </source>
</evidence>
<evidence type="ECO:0000313" key="2">
    <source>
        <dbReference type="Proteomes" id="UP000632222"/>
    </source>
</evidence>
<sequence length="88" mass="9843">MLSWGMTLEVFGSTITVNVYDQRDKLAVLADSSIAQMLLDAHDIEEPVAVDGHKCLVTYIEDLDLHGVYTDKDVHFLEVIFSPLSPLH</sequence>
<dbReference type="EMBL" id="BMOD01000021">
    <property type="protein sequence ID" value="GGJ50105.1"/>
    <property type="molecule type" value="Genomic_DNA"/>
</dbReference>
<protein>
    <submittedName>
        <fullName evidence="1">Uncharacterized protein</fullName>
    </submittedName>
</protein>
<gene>
    <name evidence="1" type="ORF">GCM10008938_40070</name>
</gene>
<accession>A0ABQ2D9Z8</accession>
<keyword evidence="2" id="KW-1185">Reference proteome</keyword>
<reference evidence="2" key="1">
    <citation type="journal article" date="2019" name="Int. J. Syst. Evol. Microbiol.">
        <title>The Global Catalogue of Microorganisms (GCM) 10K type strain sequencing project: providing services to taxonomists for standard genome sequencing and annotation.</title>
        <authorList>
            <consortium name="The Broad Institute Genomics Platform"/>
            <consortium name="The Broad Institute Genome Sequencing Center for Infectious Disease"/>
            <person name="Wu L."/>
            <person name="Ma J."/>
        </authorList>
    </citation>
    <scope>NUCLEOTIDE SEQUENCE [LARGE SCALE GENOMIC DNA]</scope>
    <source>
        <strain evidence="2">JCM 14370</strain>
    </source>
</reference>
<name>A0ABQ2D9Z8_9DEIO</name>
<dbReference type="Proteomes" id="UP000632222">
    <property type="component" value="Unassembled WGS sequence"/>
</dbReference>
<comment type="caution">
    <text evidence="1">The sequence shown here is derived from an EMBL/GenBank/DDBJ whole genome shotgun (WGS) entry which is preliminary data.</text>
</comment>
<organism evidence="1 2">
    <name type="scientific">Deinococcus roseus</name>
    <dbReference type="NCBI Taxonomy" id="392414"/>
    <lineage>
        <taxon>Bacteria</taxon>
        <taxon>Thermotogati</taxon>
        <taxon>Deinococcota</taxon>
        <taxon>Deinococci</taxon>
        <taxon>Deinococcales</taxon>
        <taxon>Deinococcaceae</taxon>
        <taxon>Deinococcus</taxon>
    </lineage>
</organism>